<proteinExistence type="predicted"/>
<dbReference type="Proteomes" id="UP001108025">
    <property type="component" value="Unassembled WGS sequence"/>
</dbReference>
<comment type="caution">
    <text evidence="1">The sequence shown here is derived from an EMBL/GenBank/DDBJ whole genome shotgun (WGS) entry which is preliminary data.</text>
</comment>
<keyword evidence="2" id="KW-1185">Reference proteome</keyword>
<evidence type="ECO:0000313" key="1">
    <source>
        <dbReference type="EMBL" id="MCD1115602.1"/>
    </source>
</evidence>
<organism evidence="1 2">
    <name type="scientific">Chryseobacterium turcicum</name>
    <dbReference type="NCBI Taxonomy" id="2898076"/>
    <lineage>
        <taxon>Bacteria</taxon>
        <taxon>Pseudomonadati</taxon>
        <taxon>Bacteroidota</taxon>
        <taxon>Flavobacteriia</taxon>
        <taxon>Flavobacteriales</taxon>
        <taxon>Weeksellaceae</taxon>
        <taxon>Chryseobacterium group</taxon>
        <taxon>Chryseobacterium</taxon>
    </lineage>
</organism>
<evidence type="ECO:0000313" key="2">
    <source>
        <dbReference type="Proteomes" id="UP001108025"/>
    </source>
</evidence>
<accession>A0A9Q3YW43</accession>
<dbReference type="RefSeq" id="WP_230666774.1">
    <property type="nucleotide sequence ID" value="NZ_JAJNAY010000001.1"/>
</dbReference>
<reference evidence="1" key="1">
    <citation type="submission" date="2021-11" db="EMBL/GenBank/DDBJ databases">
        <title>Description of novel Chryseobacterium species.</title>
        <authorList>
            <person name="Saticioglu I.B."/>
            <person name="Ay H."/>
            <person name="Altun S."/>
            <person name="Duman M."/>
        </authorList>
    </citation>
    <scope>NUCLEOTIDE SEQUENCE</scope>
    <source>
        <strain evidence="1">C-17</strain>
    </source>
</reference>
<gene>
    <name evidence="1" type="ORF">LO744_01760</name>
</gene>
<sequence length="192" mass="22349">MKSQKIKIASNNLKIADDTSNITRTVTVMTDILELWKEEEVELTDDEINSLIQSAFSENTIEKIASTRSEKLRKKEQLEEHISWVEDIGLFSTLYPGLRNTIFSPYVYCKKGKILVKEGAEEEIERLHSYFISEEKDIELYNRHLKLAEDLNQFSEDLRKHTKIGQVTSAWLIRFNIDGTAYVPNNLRYDSN</sequence>
<dbReference type="AlphaFoldDB" id="A0A9Q3YW43"/>
<name>A0A9Q3YW43_9FLAO</name>
<dbReference type="EMBL" id="JAJNAY010000001">
    <property type="protein sequence ID" value="MCD1115602.1"/>
    <property type="molecule type" value="Genomic_DNA"/>
</dbReference>
<protein>
    <submittedName>
        <fullName evidence="1">Uncharacterized protein</fullName>
    </submittedName>
</protein>